<dbReference type="EC" id="3.1.3.48" evidence="1"/>
<evidence type="ECO:0000313" key="5">
    <source>
        <dbReference type="Ensembl" id="ENSFALP00000030426.1"/>
    </source>
</evidence>
<reference evidence="5 6" key="1">
    <citation type="journal article" date="2012" name="Nature">
        <title>The genomic landscape of species divergence in Ficedula flycatchers.</title>
        <authorList>
            <person name="Ellegren H."/>
            <person name="Smeds L."/>
            <person name="Burri R."/>
            <person name="Olason P.I."/>
            <person name="Backstrom N."/>
            <person name="Kawakami T."/>
            <person name="Kunstner A."/>
            <person name="Makinen H."/>
            <person name="Nadachowska-Brzyska K."/>
            <person name="Qvarnstrom A."/>
            <person name="Uebbing S."/>
            <person name="Wolf J.B."/>
        </authorList>
    </citation>
    <scope>NUCLEOTIDE SEQUENCE [LARGE SCALE GENOMIC DNA]</scope>
</reference>
<name>A0A803W620_FICAL</name>
<accession>A0A803W620</accession>
<dbReference type="InterPro" id="IPR050348">
    <property type="entry name" value="Protein-Tyr_Phosphatase"/>
</dbReference>
<evidence type="ECO:0000259" key="3">
    <source>
        <dbReference type="PROSITE" id="PS50055"/>
    </source>
</evidence>
<keyword evidence="6" id="KW-1185">Reference proteome</keyword>
<dbReference type="Pfam" id="PF00102">
    <property type="entry name" value="Y_phosphatase"/>
    <property type="match status" value="1"/>
</dbReference>
<sequence>MEFLHLQDDGTSQQGHAGIGRTGTFIALDFLLKMGKAEGKVDVFHCVQQLREQRVSMVQTKVRTDSRSLHASGCRSNSHLSRLFIQNT</sequence>
<dbReference type="Ensembl" id="ENSFALT00000040462.1">
    <property type="protein sequence ID" value="ENSFALP00000030426.1"/>
    <property type="gene ID" value="ENSFALG00000027643.1"/>
</dbReference>
<dbReference type="GO" id="GO:0004725">
    <property type="term" value="F:protein tyrosine phosphatase activity"/>
    <property type="evidence" value="ECO:0007669"/>
    <property type="project" value="UniProtKB-EC"/>
</dbReference>
<dbReference type="Proteomes" id="UP000016665">
    <property type="component" value="Chromosome Z"/>
</dbReference>
<dbReference type="PRINTS" id="PR00700">
    <property type="entry name" value="PRTYPHPHTASE"/>
</dbReference>
<dbReference type="AlphaFoldDB" id="A0A803W620"/>
<reference evidence="5" key="2">
    <citation type="submission" date="2025-08" db="UniProtKB">
        <authorList>
            <consortium name="Ensembl"/>
        </authorList>
    </citation>
    <scope>IDENTIFICATION</scope>
</reference>
<feature type="domain" description="Tyrosine-protein phosphatase" evidence="3">
    <location>
        <begin position="17"/>
        <end position="60"/>
    </location>
</feature>
<dbReference type="InterPro" id="IPR000242">
    <property type="entry name" value="PTP_cat"/>
</dbReference>
<feature type="domain" description="Tyrosine specific protein phosphatases" evidence="4">
    <location>
        <begin position="17"/>
        <end position="65"/>
    </location>
</feature>
<keyword evidence="2" id="KW-0378">Hydrolase</keyword>
<evidence type="ECO:0000259" key="4">
    <source>
        <dbReference type="PROSITE" id="PS50056"/>
    </source>
</evidence>
<dbReference type="SUPFAM" id="SSF52799">
    <property type="entry name" value="(Phosphotyrosine protein) phosphatases II"/>
    <property type="match status" value="1"/>
</dbReference>
<proteinExistence type="predicted"/>
<evidence type="ECO:0000256" key="1">
    <source>
        <dbReference type="ARBA" id="ARBA00013064"/>
    </source>
</evidence>
<evidence type="ECO:0000313" key="6">
    <source>
        <dbReference type="Proteomes" id="UP000016665"/>
    </source>
</evidence>
<keyword evidence="2" id="KW-0904">Protein phosphatase</keyword>
<dbReference type="PANTHER" id="PTHR19134">
    <property type="entry name" value="RECEPTOR-TYPE TYROSINE-PROTEIN PHOSPHATASE"/>
    <property type="match status" value="1"/>
</dbReference>
<organism evidence="5 6">
    <name type="scientific">Ficedula albicollis</name>
    <name type="common">Collared flycatcher</name>
    <name type="synonym">Muscicapa albicollis</name>
    <dbReference type="NCBI Taxonomy" id="59894"/>
    <lineage>
        <taxon>Eukaryota</taxon>
        <taxon>Metazoa</taxon>
        <taxon>Chordata</taxon>
        <taxon>Craniata</taxon>
        <taxon>Vertebrata</taxon>
        <taxon>Euteleostomi</taxon>
        <taxon>Archelosauria</taxon>
        <taxon>Archosauria</taxon>
        <taxon>Dinosauria</taxon>
        <taxon>Saurischia</taxon>
        <taxon>Theropoda</taxon>
        <taxon>Coelurosauria</taxon>
        <taxon>Aves</taxon>
        <taxon>Neognathae</taxon>
        <taxon>Neoaves</taxon>
        <taxon>Telluraves</taxon>
        <taxon>Australaves</taxon>
        <taxon>Passeriformes</taxon>
        <taxon>Muscicapidae</taxon>
        <taxon>Ficedula</taxon>
    </lineage>
</organism>
<dbReference type="InterPro" id="IPR029021">
    <property type="entry name" value="Prot-tyrosine_phosphatase-like"/>
</dbReference>
<dbReference type="PROSITE" id="PS50055">
    <property type="entry name" value="TYR_PHOSPHATASE_PTP"/>
    <property type="match status" value="1"/>
</dbReference>
<dbReference type="PANTHER" id="PTHR19134:SF550">
    <property type="entry name" value="PROTEIN-TYROSINE-PHOSPHATASE"/>
    <property type="match status" value="1"/>
</dbReference>
<dbReference type="Gene3D" id="3.90.190.10">
    <property type="entry name" value="Protein tyrosine phosphatase superfamily"/>
    <property type="match status" value="1"/>
</dbReference>
<evidence type="ECO:0000256" key="2">
    <source>
        <dbReference type="ARBA" id="ARBA00022912"/>
    </source>
</evidence>
<dbReference type="InterPro" id="IPR000387">
    <property type="entry name" value="Tyr_Pase_dom"/>
</dbReference>
<reference evidence="5" key="3">
    <citation type="submission" date="2025-09" db="UniProtKB">
        <authorList>
            <consortium name="Ensembl"/>
        </authorList>
    </citation>
    <scope>IDENTIFICATION</scope>
</reference>
<protein>
    <recommendedName>
        <fullName evidence="1">protein-tyrosine-phosphatase</fullName>
        <ecNumber evidence="1">3.1.3.48</ecNumber>
    </recommendedName>
</protein>
<dbReference type="PROSITE" id="PS50056">
    <property type="entry name" value="TYR_PHOSPHATASE_2"/>
    <property type="match status" value="1"/>
</dbReference>